<dbReference type="EC" id="3.2.2.22" evidence="4"/>
<evidence type="ECO:0000256" key="5">
    <source>
        <dbReference type="SAM" id="SignalP"/>
    </source>
</evidence>
<dbReference type="InterPro" id="IPR001574">
    <property type="entry name" value="Ribosome_inactivat_prot"/>
</dbReference>
<feature type="signal peptide" evidence="5">
    <location>
        <begin position="1"/>
        <end position="21"/>
    </location>
</feature>
<keyword evidence="4" id="KW-0652">Protein synthesis inhibitor</keyword>
<keyword evidence="2" id="KW-1015">Disulfide bond</keyword>
<comment type="subunit">
    <text evidence="4">Might form dimers or tetramers of disulfide-linked A and B chains.</text>
</comment>
<gene>
    <name evidence="7" type="ORF">CITCOLO1_LOCUS5445</name>
</gene>
<evidence type="ECO:0000313" key="8">
    <source>
        <dbReference type="Proteomes" id="UP001642487"/>
    </source>
</evidence>
<dbReference type="SUPFAM" id="SSF50370">
    <property type="entry name" value="Ricin B-like lectins"/>
    <property type="match status" value="2"/>
</dbReference>
<dbReference type="InterPro" id="IPR000772">
    <property type="entry name" value="Ricin_B_lectin"/>
</dbReference>
<dbReference type="Pfam" id="PF00652">
    <property type="entry name" value="Ricin_B_lectin"/>
    <property type="match status" value="2"/>
</dbReference>
<proteinExistence type="inferred from homology"/>
<keyword evidence="3" id="KW-0325">Glycoprotein</keyword>
<organism evidence="7 8">
    <name type="scientific">Citrullus colocynthis</name>
    <name type="common">colocynth</name>
    <dbReference type="NCBI Taxonomy" id="252529"/>
    <lineage>
        <taxon>Eukaryota</taxon>
        <taxon>Viridiplantae</taxon>
        <taxon>Streptophyta</taxon>
        <taxon>Embryophyta</taxon>
        <taxon>Tracheophyta</taxon>
        <taxon>Spermatophyta</taxon>
        <taxon>Magnoliopsida</taxon>
        <taxon>eudicotyledons</taxon>
        <taxon>Gunneridae</taxon>
        <taxon>Pentapetalae</taxon>
        <taxon>rosids</taxon>
        <taxon>fabids</taxon>
        <taxon>Cucurbitales</taxon>
        <taxon>Cucurbitaceae</taxon>
        <taxon>Benincaseae</taxon>
        <taxon>Citrullus</taxon>
    </lineage>
</organism>
<evidence type="ECO:0000259" key="6">
    <source>
        <dbReference type="SMART" id="SM00458"/>
    </source>
</evidence>
<evidence type="ECO:0000256" key="3">
    <source>
        <dbReference type="ARBA" id="ARBA00023180"/>
    </source>
</evidence>
<keyword evidence="4" id="KW-0611">Plant defense</keyword>
<dbReference type="SMART" id="SM00458">
    <property type="entry name" value="RICIN"/>
    <property type="match status" value="2"/>
</dbReference>
<dbReference type="PRINTS" id="PR00396">
    <property type="entry name" value="SHIGARICIN"/>
</dbReference>
<comment type="function">
    <text evidence="4">The A chain is responsible for inhibiting protein synthesis through the catalytic inactivation of 60S ribosomal subunits by removing adenine from position 4,324 of 28S rRNA. The B chain binds to cell receptors and probably facilitates the entry into the cell of the A chain; B chains are also responsible for cell agglutination (lectin activity).</text>
</comment>
<comment type="similarity">
    <text evidence="1">In the N-terminal section; belongs to the ribosome-inactivating protein family. Type 2 RIP subfamily.</text>
</comment>
<dbReference type="SUPFAM" id="SSF56371">
    <property type="entry name" value="Ribosome inactivating proteins (RIP)"/>
    <property type="match status" value="1"/>
</dbReference>
<dbReference type="Gene3D" id="4.10.470.10">
    <property type="entry name" value="Ricin (A Subunit), domain 2"/>
    <property type="match status" value="1"/>
</dbReference>
<dbReference type="Gene3D" id="2.80.10.50">
    <property type="match status" value="2"/>
</dbReference>
<dbReference type="EMBL" id="OZ021745">
    <property type="protein sequence ID" value="CAK9313713.1"/>
    <property type="molecule type" value="Genomic_DNA"/>
</dbReference>
<feature type="domain" description="Ricin B lectin" evidence="6">
    <location>
        <begin position="411"/>
        <end position="535"/>
    </location>
</feature>
<dbReference type="PANTHER" id="PTHR33453">
    <property type="match status" value="1"/>
</dbReference>
<dbReference type="Pfam" id="PF00161">
    <property type="entry name" value="RIP"/>
    <property type="match status" value="1"/>
</dbReference>
<keyword evidence="4" id="KW-0378">Hydrolase</keyword>
<evidence type="ECO:0000256" key="4">
    <source>
        <dbReference type="RuleBase" id="RU004915"/>
    </source>
</evidence>
<keyword evidence="8" id="KW-1185">Reference proteome</keyword>
<dbReference type="InterPro" id="IPR016138">
    <property type="entry name" value="Ribosome_inactivat_prot_sub1"/>
</dbReference>
<dbReference type="PROSITE" id="PS50231">
    <property type="entry name" value="RICIN_B_LECTIN"/>
    <property type="match status" value="2"/>
</dbReference>
<evidence type="ECO:0000256" key="1">
    <source>
        <dbReference type="ARBA" id="ARBA00010414"/>
    </source>
</evidence>
<protein>
    <recommendedName>
        <fullName evidence="4">Ribosome-inactivating protein</fullName>
    </recommendedName>
    <component>
        <recommendedName>
            <fullName evidence="4">Ribosome-inactivating protein chain A</fullName>
        </recommendedName>
        <alternativeName>
            <fullName evidence="4">rRNA N-glycosidase</fullName>
            <ecNumber evidence="4">3.2.2.22</ecNumber>
        </alternativeName>
    </component>
    <component>
        <recommendedName>
            <fullName evidence="4">Ribosome-inactivating protein chain B</fullName>
        </recommendedName>
    </component>
</protein>
<dbReference type="PANTHER" id="PTHR33453:SF34">
    <property type="entry name" value="RIBOSOME-INACTIVATING PROTEIN"/>
    <property type="match status" value="1"/>
</dbReference>
<reference evidence="7 8" key="1">
    <citation type="submission" date="2024-03" db="EMBL/GenBank/DDBJ databases">
        <authorList>
            <person name="Gkanogiannis A."/>
            <person name="Becerra Lopez-Lavalle L."/>
        </authorList>
    </citation>
    <scope>NUCLEOTIDE SEQUENCE [LARGE SCALE GENOMIC DNA]</scope>
</reference>
<dbReference type="InterPro" id="IPR017989">
    <property type="entry name" value="Ribosome_inactivat_1/2"/>
</dbReference>
<dbReference type="InterPro" id="IPR035992">
    <property type="entry name" value="Ricin_B-like_lectins"/>
</dbReference>
<feature type="domain" description="Ricin B lectin" evidence="6">
    <location>
        <begin position="285"/>
        <end position="407"/>
    </location>
</feature>
<dbReference type="Proteomes" id="UP001642487">
    <property type="component" value="Chromosome 11"/>
</dbReference>
<comment type="similarity">
    <text evidence="4">Belongs to the ribosome-inactivating protein family.</text>
</comment>
<dbReference type="CDD" id="cd23444">
    <property type="entry name" value="beta-trefoil_Ricin_RIPs_II_rpt2"/>
    <property type="match status" value="1"/>
</dbReference>
<keyword evidence="4" id="KW-0800">Toxin</keyword>
<comment type="catalytic activity">
    <reaction evidence="4">
        <text>Endohydrolysis of the N-glycosidic bond at one specific adenosine on the 28S rRNA.</text>
        <dbReference type="EC" id="3.2.2.22"/>
    </reaction>
</comment>
<dbReference type="CDD" id="cd23443">
    <property type="entry name" value="beta-trefoil_Ricin_RIPs_II_rpt1"/>
    <property type="match status" value="1"/>
</dbReference>
<evidence type="ECO:0000256" key="2">
    <source>
        <dbReference type="ARBA" id="ARBA00023157"/>
    </source>
</evidence>
<evidence type="ECO:0000313" key="7">
    <source>
        <dbReference type="EMBL" id="CAK9313713.1"/>
    </source>
</evidence>
<accession>A0ABP0XZV3</accession>
<dbReference type="InterPro" id="IPR016139">
    <property type="entry name" value="Ribosome_inactivat_prot_sub2"/>
</dbReference>
<name>A0ABP0XZV3_9ROSI</name>
<feature type="chain" id="PRO_5045359489" description="Ribosome-inactivating protein" evidence="5">
    <location>
        <begin position="22"/>
        <end position="536"/>
    </location>
</feature>
<keyword evidence="5" id="KW-0732">Signal</keyword>
<dbReference type="InterPro" id="IPR036041">
    <property type="entry name" value="Ribosome-inact_prot_sf"/>
</dbReference>
<sequence length="536" mass="60472">MTSLTFYIIVFLSLATHSIDGSHLYLSSSNSVVDSYKNYIIAIRQQLTNNSSKLYDIPILKNSLPSTQRFTTINLNNQNNETIDLAIDMVNLGVVGYRSNSTSYIFFDAPRVSFDILFPSTCRVLIRFNSDYESIENASGTLRLETLLGFDPLNSAISNLFHYRQEFVPKSFLVILQMVLEGVKFKFIEQSVINSFKYGYNFKPSLAFVGLEDNWAKLSSQIQASPSLQGLFNESIKLYDSNGGIIEVDSIYYPIIITNIALQLFRCNVSTNFIRMIVGDSCFVQTRTSSISGKEGFCIDTTRGLLKDGSHVILYPCGPQLNKKWAFQSDGTIRYSNMCLTFNDEHYVVIYNCSKVEPSTIRWNISIDGTISNPSSGLVLTANASTSSTILTVEVNKYTTGQGWRVGNYVKPIIGSIIGMEEMCLEATNNYTNMWLENCEKNKEEQYWAVYSDGSIRVNKNHNLCVSSPSDFSPGLITIVECNGTSNQRWNFMADATILNPKTEMVMDVEIAKVSRKRIIVYHKNGRQNQQWALIY</sequence>
<dbReference type="Gene3D" id="3.40.420.10">
    <property type="entry name" value="Ricin (A subunit), domain 1"/>
    <property type="match status" value="1"/>
</dbReference>